<accession>A0A816GCH6</accession>
<dbReference type="Pfam" id="PF00629">
    <property type="entry name" value="MAM"/>
    <property type="match status" value="1"/>
</dbReference>
<dbReference type="Proteomes" id="UP000663834">
    <property type="component" value="Unassembled WGS sequence"/>
</dbReference>
<evidence type="ECO:0000259" key="2">
    <source>
        <dbReference type="Pfam" id="PF00629"/>
    </source>
</evidence>
<reference evidence="3" key="1">
    <citation type="submission" date="2021-02" db="EMBL/GenBank/DDBJ databases">
        <authorList>
            <person name="Nowell W R."/>
        </authorList>
    </citation>
    <scope>NUCLEOTIDE SEQUENCE</scope>
</reference>
<dbReference type="InterPro" id="IPR013320">
    <property type="entry name" value="ConA-like_dom_sf"/>
</dbReference>
<dbReference type="PANTHER" id="PTHR23282:SF101">
    <property type="entry name" value="MAM DOMAIN-CONTAINING PROTEIN"/>
    <property type="match status" value="1"/>
</dbReference>
<keyword evidence="1" id="KW-0472">Membrane</keyword>
<comment type="caution">
    <text evidence="3">The sequence shown here is derived from an EMBL/GenBank/DDBJ whole genome shotgun (WGS) entry which is preliminary data.</text>
</comment>
<protein>
    <recommendedName>
        <fullName evidence="2">MAM domain-containing protein</fullName>
    </recommendedName>
</protein>
<dbReference type="GO" id="GO:0016020">
    <property type="term" value="C:membrane"/>
    <property type="evidence" value="ECO:0007669"/>
    <property type="project" value="InterPro"/>
</dbReference>
<sequence length="136" mass="14826">MIETSFPTTPSDRARLRSLIFDGTNEDATCFRFWFHMYGSIGSSSIYINGVKSKEPLWVWGLQGNQGDSIQGDVAIDDLSAYMDRLTTAPNTSQTFTTTTAVGAIFGGVFGALTVITLIVVGFIYIFSKKTAARFG</sequence>
<dbReference type="AlphaFoldDB" id="A0A816GCH6"/>
<evidence type="ECO:0000313" key="3">
    <source>
        <dbReference type="EMBL" id="CAF1671839.1"/>
    </source>
</evidence>
<dbReference type="InterPro" id="IPR051560">
    <property type="entry name" value="MAM_domain-containing"/>
</dbReference>
<feature type="transmembrane region" description="Helical" evidence="1">
    <location>
        <begin position="101"/>
        <end position="127"/>
    </location>
</feature>
<gene>
    <name evidence="3" type="ORF">KQP761_LOCUS34444</name>
</gene>
<evidence type="ECO:0000256" key="1">
    <source>
        <dbReference type="SAM" id="Phobius"/>
    </source>
</evidence>
<dbReference type="InterPro" id="IPR000998">
    <property type="entry name" value="MAM_dom"/>
</dbReference>
<dbReference type="PANTHER" id="PTHR23282">
    <property type="entry name" value="APICAL ENDOSOMAL GLYCOPROTEIN PRECURSOR"/>
    <property type="match status" value="1"/>
</dbReference>
<dbReference type="SUPFAM" id="SSF49899">
    <property type="entry name" value="Concanavalin A-like lectins/glucanases"/>
    <property type="match status" value="1"/>
</dbReference>
<keyword evidence="1" id="KW-0812">Transmembrane</keyword>
<feature type="domain" description="MAM" evidence="2">
    <location>
        <begin position="2"/>
        <end position="69"/>
    </location>
</feature>
<dbReference type="EMBL" id="CAJNOW010019319">
    <property type="protein sequence ID" value="CAF1671839.1"/>
    <property type="molecule type" value="Genomic_DNA"/>
</dbReference>
<keyword evidence="1" id="KW-1133">Transmembrane helix</keyword>
<evidence type="ECO:0000313" key="4">
    <source>
        <dbReference type="Proteomes" id="UP000663834"/>
    </source>
</evidence>
<organism evidence="3 4">
    <name type="scientific">Rotaria magnacalcarata</name>
    <dbReference type="NCBI Taxonomy" id="392030"/>
    <lineage>
        <taxon>Eukaryota</taxon>
        <taxon>Metazoa</taxon>
        <taxon>Spiralia</taxon>
        <taxon>Gnathifera</taxon>
        <taxon>Rotifera</taxon>
        <taxon>Eurotatoria</taxon>
        <taxon>Bdelloidea</taxon>
        <taxon>Philodinida</taxon>
        <taxon>Philodinidae</taxon>
        <taxon>Rotaria</taxon>
    </lineage>
</organism>
<name>A0A816GCH6_9BILA</name>
<dbReference type="Gene3D" id="2.60.120.200">
    <property type="match status" value="1"/>
</dbReference>
<proteinExistence type="predicted"/>